<dbReference type="Pfam" id="PF04542">
    <property type="entry name" value="Sigma70_r2"/>
    <property type="match status" value="1"/>
</dbReference>
<dbReference type="OrthoDB" id="1056775at2"/>
<dbReference type="GO" id="GO:0003677">
    <property type="term" value="F:DNA binding"/>
    <property type="evidence" value="ECO:0007669"/>
    <property type="project" value="InterPro"/>
</dbReference>
<evidence type="ECO:0000256" key="1">
    <source>
        <dbReference type="ARBA" id="ARBA00010641"/>
    </source>
</evidence>
<dbReference type="SUPFAM" id="SSF88946">
    <property type="entry name" value="Sigma2 domain of RNA polymerase sigma factors"/>
    <property type="match status" value="1"/>
</dbReference>
<keyword evidence="2" id="KW-0805">Transcription regulation</keyword>
<dbReference type="Proteomes" id="UP000295164">
    <property type="component" value="Unassembled WGS sequence"/>
</dbReference>
<evidence type="ECO:0000259" key="6">
    <source>
        <dbReference type="Pfam" id="PF08281"/>
    </source>
</evidence>
<keyword evidence="3" id="KW-0731">Sigma factor</keyword>
<gene>
    <name evidence="7" type="ORF">E0486_11335</name>
</gene>
<dbReference type="InterPro" id="IPR036388">
    <property type="entry name" value="WH-like_DNA-bd_sf"/>
</dbReference>
<accession>A0A4R4DXW3</accession>
<name>A0A4R4DXW3_9BACT</name>
<dbReference type="InterPro" id="IPR014284">
    <property type="entry name" value="RNA_pol_sigma-70_dom"/>
</dbReference>
<evidence type="ECO:0000259" key="5">
    <source>
        <dbReference type="Pfam" id="PF04542"/>
    </source>
</evidence>
<dbReference type="RefSeq" id="WP_131852293.1">
    <property type="nucleotide sequence ID" value="NZ_SKFH01000017.1"/>
</dbReference>
<dbReference type="AlphaFoldDB" id="A0A4R4DXW3"/>
<protein>
    <submittedName>
        <fullName evidence="7">RNA polymerase sigma factor</fullName>
    </submittedName>
</protein>
<dbReference type="PANTHER" id="PTHR43133:SF46">
    <property type="entry name" value="RNA POLYMERASE SIGMA-70 FACTOR ECF SUBFAMILY"/>
    <property type="match status" value="1"/>
</dbReference>
<comment type="caution">
    <text evidence="7">The sequence shown here is derived from an EMBL/GenBank/DDBJ whole genome shotgun (WGS) entry which is preliminary data.</text>
</comment>
<feature type="domain" description="RNA polymerase sigma factor 70 region 4 type 2" evidence="6">
    <location>
        <begin position="116"/>
        <end position="167"/>
    </location>
</feature>
<keyword evidence="4" id="KW-0804">Transcription</keyword>
<dbReference type="SUPFAM" id="SSF88659">
    <property type="entry name" value="Sigma3 and sigma4 domains of RNA polymerase sigma factors"/>
    <property type="match status" value="1"/>
</dbReference>
<dbReference type="Gene3D" id="1.10.1740.10">
    <property type="match status" value="1"/>
</dbReference>
<evidence type="ECO:0000256" key="3">
    <source>
        <dbReference type="ARBA" id="ARBA00023082"/>
    </source>
</evidence>
<reference evidence="7 8" key="1">
    <citation type="submission" date="2019-03" db="EMBL/GenBank/DDBJ databases">
        <authorList>
            <person name="Kim M.K.M."/>
        </authorList>
    </citation>
    <scope>NUCLEOTIDE SEQUENCE [LARGE SCALE GENOMIC DNA]</scope>
    <source>
        <strain evidence="7 8">17J68-15</strain>
    </source>
</reference>
<evidence type="ECO:0000256" key="2">
    <source>
        <dbReference type="ARBA" id="ARBA00023015"/>
    </source>
</evidence>
<dbReference type="InterPro" id="IPR013249">
    <property type="entry name" value="RNA_pol_sigma70_r4_t2"/>
</dbReference>
<dbReference type="EMBL" id="SKFH01000017">
    <property type="protein sequence ID" value="TCZ70144.1"/>
    <property type="molecule type" value="Genomic_DNA"/>
</dbReference>
<dbReference type="InterPro" id="IPR013325">
    <property type="entry name" value="RNA_pol_sigma_r2"/>
</dbReference>
<evidence type="ECO:0000313" key="7">
    <source>
        <dbReference type="EMBL" id="TCZ70144.1"/>
    </source>
</evidence>
<proteinExistence type="inferred from homology"/>
<keyword evidence="8" id="KW-1185">Reference proteome</keyword>
<evidence type="ECO:0000256" key="4">
    <source>
        <dbReference type="ARBA" id="ARBA00023163"/>
    </source>
</evidence>
<dbReference type="InterPro" id="IPR013324">
    <property type="entry name" value="RNA_pol_sigma_r3/r4-like"/>
</dbReference>
<dbReference type="InterPro" id="IPR039425">
    <property type="entry name" value="RNA_pol_sigma-70-like"/>
</dbReference>
<feature type="domain" description="RNA polymerase sigma-70 region 2" evidence="5">
    <location>
        <begin position="21"/>
        <end position="87"/>
    </location>
</feature>
<evidence type="ECO:0000313" key="8">
    <source>
        <dbReference type="Proteomes" id="UP000295164"/>
    </source>
</evidence>
<dbReference type="Pfam" id="PF08281">
    <property type="entry name" value="Sigma70_r4_2"/>
    <property type="match status" value="1"/>
</dbReference>
<dbReference type="InterPro" id="IPR007627">
    <property type="entry name" value="RNA_pol_sigma70_r2"/>
</dbReference>
<dbReference type="Gene3D" id="1.10.10.10">
    <property type="entry name" value="Winged helix-like DNA-binding domain superfamily/Winged helix DNA-binding domain"/>
    <property type="match status" value="1"/>
</dbReference>
<organism evidence="7 8">
    <name type="scientific">Flaviaesturariibacter aridisoli</name>
    <dbReference type="NCBI Taxonomy" id="2545761"/>
    <lineage>
        <taxon>Bacteria</taxon>
        <taxon>Pseudomonadati</taxon>
        <taxon>Bacteroidota</taxon>
        <taxon>Chitinophagia</taxon>
        <taxon>Chitinophagales</taxon>
        <taxon>Chitinophagaceae</taxon>
        <taxon>Flaviaestuariibacter</taxon>
    </lineage>
</organism>
<dbReference type="PANTHER" id="PTHR43133">
    <property type="entry name" value="RNA POLYMERASE ECF-TYPE SIGMA FACTO"/>
    <property type="match status" value="1"/>
</dbReference>
<dbReference type="GO" id="GO:0006352">
    <property type="term" value="P:DNA-templated transcription initiation"/>
    <property type="evidence" value="ECO:0007669"/>
    <property type="project" value="InterPro"/>
</dbReference>
<sequence length="186" mass="21250">MDHRELVRNALKGKPSAQKALYDLFAPDMLAVCYRYTKSVEDAEDVLQEGFVKAFLNLHQYRFEGELGGWIRRIMVHSALNFLKKRAPYNSGFSFDSDHLHPVAQEDPEVRLDAKELAALVRQLPTGYQAIFNLYAVEGYSHAEIGQLLGIAEGTSRSQYARARALLITWIRRQEDNTQTVSYARK</sequence>
<dbReference type="NCBIfam" id="TIGR02937">
    <property type="entry name" value="sigma70-ECF"/>
    <property type="match status" value="1"/>
</dbReference>
<dbReference type="GO" id="GO:0016987">
    <property type="term" value="F:sigma factor activity"/>
    <property type="evidence" value="ECO:0007669"/>
    <property type="project" value="UniProtKB-KW"/>
</dbReference>
<comment type="similarity">
    <text evidence="1">Belongs to the sigma-70 factor family. ECF subfamily.</text>
</comment>